<sequence length="29" mass="3350">MGIAIHRLQATQRHIDHGFRELVNPTQIP</sequence>
<gene>
    <name evidence="1" type="ORF">G2W53_021820</name>
</gene>
<evidence type="ECO:0000313" key="1">
    <source>
        <dbReference type="EMBL" id="KAF7823676.1"/>
    </source>
</evidence>
<organism evidence="1 2">
    <name type="scientific">Senna tora</name>
    <dbReference type="NCBI Taxonomy" id="362788"/>
    <lineage>
        <taxon>Eukaryota</taxon>
        <taxon>Viridiplantae</taxon>
        <taxon>Streptophyta</taxon>
        <taxon>Embryophyta</taxon>
        <taxon>Tracheophyta</taxon>
        <taxon>Spermatophyta</taxon>
        <taxon>Magnoliopsida</taxon>
        <taxon>eudicotyledons</taxon>
        <taxon>Gunneridae</taxon>
        <taxon>Pentapetalae</taxon>
        <taxon>rosids</taxon>
        <taxon>fabids</taxon>
        <taxon>Fabales</taxon>
        <taxon>Fabaceae</taxon>
        <taxon>Caesalpinioideae</taxon>
        <taxon>Cassia clade</taxon>
        <taxon>Senna</taxon>
    </lineage>
</organism>
<keyword evidence="2" id="KW-1185">Reference proteome</keyword>
<dbReference type="Proteomes" id="UP000634136">
    <property type="component" value="Unassembled WGS sequence"/>
</dbReference>
<dbReference type="AlphaFoldDB" id="A0A834TML6"/>
<name>A0A834TML6_9FABA</name>
<comment type="caution">
    <text evidence="1">The sequence shown here is derived from an EMBL/GenBank/DDBJ whole genome shotgun (WGS) entry which is preliminary data.</text>
</comment>
<proteinExistence type="predicted"/>
<reference evidence="1" key="1">
    <citation type="submission" date="2020-09" db="EMBL/GenBank/DDBJ databases">
        <title>Genome-Enabled Discovery of Anthraquinone Biosynthesis in Senna tora.</title>
        <authorList>
            <person name="Kang S.-H."/>
            <person name="Pandey R.P."/>
            <person name="Lee C.-M."/>
            <person name="Sim J.-S."/>
            <person name="Jeong J.-T."/>
            <person name="Choi B.-S."/>
            <person name="Jung M."/>
            <person name="Ginzburg D."/>
            <person name="Zhao K."/>
            <person name="Won S.Y."/>
            <person name="Oh T.-J."/>
            <person name="Yu Y."/>
            <person name="Kim N.-H."/>
            <person name="Lee O.R."/>
            <person name="Lee T.-H."/>
            <person name="Bashyal P."/>
            <person name="Kim T.-S."/>
            <person name="Lee W.-H."/>
            <person name="Kawkins C."/>
            <person name="Kim C.-K."/>
            <person name="Kim J.S."/>
            <person name="Ahn B.O."/>
            <person name="Rhee S.Y."/>
            <person name="Sohng J.K."/>
        </authorList>
    </citation>
    <scope>NUCLEOTIDE SEQUENCE</scope>
    <source>
        <tissue evidence="1">Leaf</tissue>
    </source>
</reference>
<evidence type="ECO:0000313" key="2">
    <source>
        <dbReference type="Proteomes" id="UP000634136"/>
    </source>
</evidence>
<dbReference type="EMBL" id="JAAIUW010000007">
    <property type="protein sequence ID" value="KAF7823676.1"/>
    <property type="molecule type" value="Genomic_DNA"/>
</dbReference>
<protein>
    <submittedName>
        <fullName evidence="1">Uncharacterized protein</fullName>
    </submittedName>
</protein>
<accession>A0A834TML6</accession>